<feature type="compositionally biased region" description="Polar residues" evidence="3">
    <location>
        <begin position="101"/>
        <end position="115"/>
    </location>
</feature>
<dbReference type="Pfam" id="PF04082">
    <property type="entry name" value="Fungal_trans"/>
    <property type="match status" value="1"/>
</dbReference>
<keyword evidence="2" id="KW-0539">Nucleus</keyword>
<evidence type="ECO:0000313" key="6">
    <source>
        <dbReference type="Proteomes" id="UP000717696"/>
    </source>
</evidence>
<reference evidence="5" key="1">
    <citation type="journal article" date="2021" name="Nat. Commun.">
        <title>Genetic determinants of endophytism in the Arabidopsis root mycobiome.</title>
        <authorList>
            <person name="Mesny F."/>
            <person name="Miyauchi S."/>
            <person name="Thiergart T."/>
            <person name="Pickel B."/>
            <person name="Atanasova L."/>
            <person name="Karlsson M."/>
            <person name="Huettel B."/>
            <person name="Barry K.W."/>
            <person name="Haridas S."/>
            <person name="Chen C."/>
            <person name="Bauer D."/>
            <person name="Andreopoulos W."/>
            <person name="Pangilinan J."/>
            <person name="LaButti K."/>
            <person name="Riley R."/>
            <person name="Lipzen A."/>
            <person name="Clum A."/>
            <person name="Drula E."/>
            <person name="Henrissat B."/>
            <person name="Kohler A."/>
            <person name="Grigoriev I.V."/>
            <person name="Martin F.M."/>
            <person name="Hacquard S."/>
        </authorList>
    </citation>
    <scope>NUCLEOTIDE SEQUENCE</scope>
    <source>
        <strain evidence="5">MPI-CAGE-AT-0021</strain>
    </source>
</reference>
<comment type="caution">
    <text evidence="5">The sequence shown here is derived from an EMBL/GenBank/DDBJ whole genome shotgun (WGS) entry which is preliminary data.</text>
</comment>
<dbReference type="EMBL" id="JAGMUU010000028">
    <property type="protein sequence ID" value="KAH7120285.1"/>
    <property type="molecule type" value="Genomic_DNA"/>
</dbReference>
<dbReference type="InterPro" id="IPR001138">
    <property type="entry name" value="Zn2Cys6_DnaBD"/>
</dbReference>
<keyword evidence="1" id="KW-0479">Metal-binding</keyword>
<evidence type="ECO:0000313" key="5">
    <source>
        <dbReference type="EMBL" id="KAH7120285.1"/>
    </source>
</evidence>
<dbReference type="PROSITE" id="PS50048">
    <property type="entry name" value="ZN2_CY6_FUNGAL_2"/>
    <property type="match status" value="1"/>
</dbReference>
<dbReference type="GO" id="GO:0006351">
    <property type="term" value="P:DNA-templated transcription"/>
    <property type="evidence" value="ECO:0007669"/>
    <property type="project" value="InterPro"/>
</dbReference>
<dbReference type="CDD" id="cd12148">
    <property type="entry name" value="fungal_TF_MHR"/>
    <property type="match status" value="1"/>
</dbReference>
<gene>
    <name evidence="5" type="ORF">B0J13DRAFT_567748</name>
</gene>
<dbReference type="GO" id="GO:0000981">
    <property type="term" value="F:DNA-binding transcription factor activity, RNA polymerase II-specific"/>
    <property type="evidence" value="ECO:0007669"/>
    <property type="project" value="InterPro"/>
</dbReference>
<dbReference type="InterPro" id="IPR050797">
    <property type="entry name" value="Carb_Metab_Trans_Reg"/>
</dbReference>
<dbReference type="GO" id="GO:0008270">
    <property type="term" value="F:zinc ion binding"/>
    <property type="evidence" value="ECO:0007669"/>
    <property type="project" value="InterPro"/>
</dbReference>
<name>A0A9P9DGQ6_9HYPO</name>
<dbReference type="PANTHER" id="PTHR31668">
    <property type="entry name" value="GLUCOSE TRANSPORT TRANSCRIPTION REGULATOR RGT1-RELATED-RELATED"/>
    <property type="match status" value="1"/>
</dbReference>
<dbReference type="GO" id="GO:0003677">
    <property type="term" value="F:DNA binding"/>
    <property type="evidence" value="ECO:0007669"/>
    <property type="project" value="InterPro"/>
</dbReference>
<evidence type="ECO:0000256" key="1">
    <source>
        <dbReference type="ARBA" id="ARBA00022723"/>
    </source>
</evidence>
<organism evidence="5 6">
    <name type="scientific">Dactylonectria estremocensis</name>
    <dbReference type="NCBI Taxonomy" id="1079267"/>
    <lineage>
        <taxon>Eukaryota</taxon>
        <taxon>Fungi</taxon>
        <taxon>Dikarya</taxon>
        <taxon>Ascomycota</taxon>
        <taxon>Pezizomycotina</taxon>
        <taxon>Sordariomycetes</taxon>
        <taxon>Hypocreomycetidae</taxon>
        <taxon>Hypocreales</taxon>
        <taxon>Nectriaceae</taxon>
        <taxon>Dactylonectria</taxon>
    </lineage>
</organism>
<dbReference type="InterPro" id="IPR007219">
    <property type="entry name" value="XnlR_reg_dom"/>
</dbReference>
<feature type="compositionally biased region" description="Low complexity" evidence="3">
    <location>
        <begin position="116"/>
        <end position="133"/>
    </location>
</feature>
<sequence length="564" mass="62423">MSIRLATHHRPSHRLIRVFAIRAMSPHDPAPEPYLHRACDRCRRKKARCDSVDYSCTGCRGAGQACTFDIPPGKRGPRGKPRRNNIADAPNDTSQRHHNPLETSLSPSSFASATVQAAQPSPHSHSPAALSSQRPHHPTPLERCGLLADAVAQASSSLTSLEAVVRECTDLFFRYIVPFSTSVHEPSFRHSLDQFFGTSPPGASPSQSTFTLITAVCAKVCFFVPSDLYPVGDSLAETFLQASRSCLASYADVDLENPCADSITIRYLHSNCLHTCARPAVSWQVFGEAVRLVQRMCLHDEDSYASLPPIEADMRRNAFWHIYIGDKSLAVLRSMPITIYNYSFEGGITTAYPSSEQNEFTLGSNAGIRLWQYATELLMRMRLIKEVQGPDPDQPHSPFTPADHATLGQLYVRFAICIDNLPPHLLPGSVALSGGDLNSANTKFAAQIADLHVTYHCLKMHLTRRLEEIGYFSCIGEYKGMLVLRKTEIARDMVRLLQTLPFWSLQVNGEPCAEKVRLVGASLLAIIHEPSPLATRARHDFTVLLDILSQLDSKASDALRRELP</sequence>
<dbReference type="InterPro" id="IPR036864">
    <property type="entry name" value="Zn2-C6_fun-type_DNA-bd_sf"/>
</dbReference>
<dbReference type="CDD" id="cd00067">
    <property type="entry name" value="GAL4"/>
    <property type="match status" value="1"/>
</dbReference>
<dbReference type="SMART" id="SM00906">
    <property type="entry name" value="Fungal_trans"/>
    <property type="match status" value="1"/>
</dbReference>
<dbReference type="Pfam" id="PF00172">
    <property type="entry name" value="Zn_clus"/>
    <property type="match status" value="1"/>
</dbReference>
<evidence type="ECO:0000256" key="2">
    <source>
        <dbReference type="ARBA" id="ARBA00023242"/>
    </source>
</evidence>
<dbReference type="OrthoDB" id="5085037at2759"/>
<keyword evidence="6" id="KW-1185">Reference proteome</keyword>
<evidence type="ECO:0000256" key="3">
    <source>
        <dbReference type="SAM" id="MobiDB-lite"/>
    </source>
</evidence>
<dbReference type="AlphaFoldDB" id="A0A9P9DGQ6"/>
<dbReference type="SUPFAM" id="SSF57701">
    <property type="entry name" value="Zn2/Cys6 DNA-binding domain"/>
    <property type="match status" value="1"/>
</dbReference>
<feature type="region of interest" description="Disordered" evidence="3">
    <location>
        <begin position="67"/>
        <end position="138"/>
    </location>
</feature>
<feature type="domain" description="Zn(2)-C6 fungal-type" evidence="4">
    <location>
        <begin position="38"/>
        <end position="68"/>
    </location>
</feature>
<proteinExistence type="predicted"/>
<dbReference type="Proteomes" id="UP000717696">
    <property type="component" value="Unassembled WGS sequence"/>
</dbReference>
<dbReference type="PROSITE" id="PS00463">
    <property type="entry name" value="ZN2_CY6_FUNGAL_1"/>
    <property type="match status" value="1"/>
</dbReference>
<dbReference type="Gene3D" id="4.10.240.10">
    <property type="entry name" value="Zn(2)-C6 fungal-type DNA-binding domain"/>
    <property type="match status" value="1"/>
</dbReference>
<evidence type="ECO:0000259" key="4">
    <source>
        <dbReference type="PROSITE" id="PS50048"/>
    </source>
</evidence>
<dbReference type="SMART" id="SM00066">
    <property type="entry name" value="GAL4"/>
    <property type="match status" value="1"/>
</dbReference>
<accession>A0A9P9DGQ6</accession>
<protein>
    <submittedName>
        <fullName evidence="5">C6 transcription factor</fullName>
    </submittedName>
</protein>